<keyword evidence="5" id="KW-1015">Disulfide bond</keyword>
<dbReference type="STRING" id="908615.SAMN05421540_101223"/>
<feature type="domain" description="HTTM-like" evidence="8">
    <location>
        <begin position="7"/>
        <end position="266"/>
    </location>
</feature>
<reference evidence="9 10" key="1">
    <citation type="submission" date="2016-10" db="EMBL/GenBank/DDBJ databases">
        <authorList>
            <person name="de Groot N.N."/>
        </authorList>
    </citation>
    <scope>NUCLEOTIDE SEQUENCE [LARGE SCALE GENOMIC DNA]</scope>
    <source>
        <strain evidence="9 10">DSM 23581</strain>
    </source>
</reference>
<evidence type="ECO:0000256" key="2">
    <source>
        <dbReference type="ARBA" id="ARBA00022692"/>
    </source>
</evidence>
<dbReference type="RefSeq" id="WP_093238211.1">
    <property type="nucleotide sequence ID" value="NZ_FNQF01000001.1"/>
</dbReference>
<dbReference type="InterPro" id="IPR053935">
    <property type="entry name" value="VKGC_lumenal_dom"/>
</dbReference>
<evidence type="ECO:0000256" key="4">
    <source>
        <dbReference type="ARBA" id="ARBA00023136"/>
    </source>
</evidence>
<feature type="transmembrane region" description="Helical" evidence="7">
    <location>
        <begin position="88"/>
        <end position="104"/>
    </location>
</feature>
<evidence type="ECO:0000313" key="10">
    <source>
        <dbReference type="Proteomes" id="UP000198820"/>
    </source>
</evidence>
<dbReference type="Proteomes" id="UP000198820">
    <property type="component" value="Unassembled WGS sequence"/>
</dbReference>
<evidence type="ECO:0000259" key="8">
    <source>
        <dbReference type="SMART" id="SM00752"/>
    </source>
</evidence>
<evidence type="ECO:0000256" key="3">
    <source>
        <dbReference type="ARBA" id="ARBA00022989"/>
    </source>
</evidence>
<dbReference type="EMBL" id="FNQF01000001">
    <property type="protein sequence ID" value="SDZ76855.1"/>
    <property type="molecule type" value="Genomic_DNA"/>
</dbReference>
<evidence type="ECO:0000313" key="9">
    <source>
        <dbReference type="EMBL" id="SDZ76855.1"/>
    </source>
</evidence>
<dbReference type="SMART" id="SM00752">
    <property type="entry name" value="HTTM"/>
    <property type="match status" value="1"/>
</dbReference>
<evidence type="ECO:0000256" key="5">
    <source>
        <dbReference type="ARBA" id="ARBA00023157"/>
    </source>
</evidence>
<feature type="transmembrane region" description="Helical" evidence="7">
    <location>
        <begin position="201"/>
        <end position="223"/>
    </location>
</feature>
<dbReference type="AlphaFoldDB" id="A0A1H3VPV6"/>
<feature type="transmembrane region" description="Helical" evidence="7">
    <location>
        <begin position="110"/>
        <end position="128"/>
    </location>
</feature>
<gene>
    <name evidence="9" type="ORF">SAMN05421540_101223</name>
</gene>
<dbReference type="InterPro" id="IPR011020">
    <property type="entry name" value="HTTM-like"/>
</dbReference>
<dbReference type="InterPro" id="IPR053934">
    <property type="entry name" value="HTTM_dom"/>
</dbReference>
<accession>A0A1H3VPV6</accession>
<dbReference type="InterPro" id="IPR007782">
    <property type="entry name" value="VKG_COase"/>
</dbReference>
<dbReference type="Pfam" id="PF05090">
    <property type="entry name" value="HTTM"/>
    <property type="match status" value="1"/>
</dbReference>
<dbReference type="PANTHER" id="PTHR12639">
    <property type="entry name" value="VITAMIN K-DEPENDENT GAMMA-CARBOXYLASE"/>
    <property type="match status" value="1"/>
</dbReference>
<proteinExistence type="predicted"/>
<feature type="transmembrane region" description="Helical" evidence="7">
    <location>
        <begin position="235"/>
        <end position="262"/>
    </location>
</feature>
<keyword evidence="4 7" id="KW-0472">Membrane</keyword>
<keyword evidence="2 7" id="KW-0812">Transmembrane</keyword>
<keyword evidence="3 7" id="KW-1133">Transmembrane helix</keyword>
<name>A0A1H3VPV6_9FLAO</name>
<dbReference type="PANTHER" id="PTHR12639:SF7">
    <property type="entry name" value="HTTM DOMAIN-CONTAINING PROTEIN"/>
    <property type="match status" value="1"/>
</dbReference>
<comment type="subcellular location">
    <subcellularLocation>
        <location evidence="1">Endomembrane system</location>
        <topology evidence="1">Multi-pass membrane protein</topology>
    </subcellularLocation>
</comment>
<dbReference type="GO" id="GO:0019842">
    <property type="term" value="F:vitamin binding"/>
    <property type="evidence" value="ECO:0007669"/>
    <property type="project" value="TreeGrafter"/>
</dbReference>
<dbReference type="Pfam" id="PF22777">
    <property type="entry name" value="VKGC_lumenal_dom"/>
    <property type="match status" value="1"/>
</dbReference>
<feature type="transmembrane region" description="Helical" evidence="7">
    <location>
        <begin position="149"/>
        <end position="168"/>
    </location>
</feature>
<protein>
    <submittedName>
        <fullName evidence="9">Vitamin K-dependent gamma-carboxylase</fullName>
    </submittedName>
</protein>
<organism evidence="9 10">
    <name type="scientific">Psychroflexus halocasei</name>
    <dbReference type="NCBI Taxonomy" id="908615"/>
    <lineage>
        <taxon>Bacteria</taxon>
        <taxon>Pseudomonadati</taxon>
        <taxon>Bacteroidota</taxon>
        <taxon>Flavobacteriia</taxon>
        <taxon>Flavobacteriales</taxon>
        <taxon>Flavobacteriaceae</taxon>
        <taxon>Psychroflexus</taxon>
    </lineage>
</organism>
<evidence type="ECO:0000256" key="6">
    <source>
        <dbReference type="ARBA" id="ARBA00023239"/>
    </source>
</evidence>
<feature type="transmembrane region" description="Helical" evidence="7">
    <location>
        <begin position="65"/>
        <end position="83"/>
    </location>
</feature>
<keyword evidence="6" id="KW-0456">Lyase</keyword>
<dbReference type="GO" id="GO:0012505">
    <property type="term" value="C:endomembrane system"/>
    <property type="evidence" value="ECO:0007669"/>
    <property type="project" value="UniProtKB-SubCell"/>
</dbReference>
<evidence type="ECO:0000256" key="1">
    <source>
        <dbReference type="ARBA" id="ARBA00004127"/>
    </source>
</evidence>
<dbReference type="GO" id="GO:0008488">
    <property type="term" value="F:gamma-glutamyl carboxylase activity"/>
    <property type="evidence" value="ECO:0007669"/>
    <property type="project" value="InterPro"/>
</dbReference>
<feature type="transmembrane region" description="Helical" evidence="7">
    <location>
        <begin position="12"/>
        <end position="34"/>
    </location>
</feature>
<sequence>MLDKLLFKSVDNSALVVFRVFFGILISLESWGAILTGWVRRVLVEPKFTFNFIGFDFLQYLQGPYMYIHFFIMGVFGIMVAIGYRYRFSIIGFTVFWTIAYLMQKSSYNNHYYLLILISLMMCFFPAHRYHSVDAKKGYVKESLCMPNWVNIWVITQLFIVYSFASIAKLYPDWLDASVAKILMASRSHYWIVGDILQKDWTHIVVAYFGIFFDLLIVPLLLWKKTRKAAFVFSIFFHLFNSIVFQIGIFPYMSLAFSVFFFPPEKIRHLFLRKKEKFQVLNSEIVMTSRHQLIKAFVVIWMIVQVALPLRHHFIKNDVLWTEEAHRMSWRMMLRSKASSVQFYIKGEDVDYKRKVDLNDYLTPKQQRSLSKPDVFWQFVQHLKKEYKNQDVEFYANARIKVNNQKSRYLVHPDQELSQLKWNYFKHNDWLYLKE</sequence>
<keyword evidence="10" id="KW-1185">Reference proteome</keyword>
<evidence type="ECO:0000256" key="7">
    <source>
        <dbReference type="SAM" id="Phobius"/>
    </source>
</evidence>